<dbReference type="AlphaFoldDB" id="A0A2N0QAY2"/>
<protein>
    <submittedName>
        <fullName evidence="1">Uncharacterized protein</fullName>
    </submittedName>
</protein>
<sequence>MSNEERNYNASYIYFHIQEEEWSLIPLLPGYIVFTTAVEKEFEEKSLESVIFMNISQYFSIPLSIPYSNCIDIIASNRTFYTKVLGFNVSCIIICHLCKTLMQYSNEDSRVKYSNLVTGAALAGRINRNSFQTVLATIGITNQCNEKSFYNYNIILRETLDNLESAHLLGQEKCWITKKDNNTPIEKETQYIQIDYWVSYSTRYALAVLDQNEGLDVMISKVHTAITKKKFSHSNICNILKFVKERSQKVFRIIMKFNSEMTDEARKEKFANGRKEFAGFNFDKELVSYKSKTSDQIHKDIFWPSFGNILRDFDIIVKCVACYAFVKKSACNLITTRATYNGNANITLSFVTKNTFGFDNFQEGQKPSDRSNNCLFKW</sequence>
<evidence type="ECO:0000313" key="1">
    <source>
        <dbReference type="EMBL" id="PKC16230.1"/>
    </source>
</evidence>
<evidence type="ECO:0000313" key="2">
    <source>
        <dbReference type="Proteomes" id="UP000232722"/>
    </source>
</evidence>
<dbReference type="VEuPathDB" id="FungiDB:FUN_022001"/>
<dbReference type="Proteomes" id="UP000232722">
    <property type="component" value="Unassembled WGS sequence"/>
</dbReference>
<comment type="caution">
    <text evidence="1">The sequence shown here is derived from an EMBL/GenBank/DDBJ whole genome shotgun (WGS) entry which is preliminary data.</text>
</comment>
<proteinExistence type="predicted"/>
<accession>A0A2N0QAY2</accession>
<reference evidence="1 2" key="1">
    <citation type="submission" date="2016-04" db="EMBL/GenBank/DDBJ databases">
        <title>Genome analyses suggest a sexual origin of heterokaryosis in a supposedly ancient asexual fungus.</title>
        <authorList>
            <person name="Ropars J."/>
            <person name="Sedzielewska K."/>
            <person name="Noel J."/>
            <person name="Charron P."/>
            <person name="Farinelli L."/>
            <person name="Marton T."/>
            <person name="Kruger M."/>
            <person name="Pelin A."/>
            <person name="Brachmann A."/>
            <person name="Corradi N."/>
        </authorList>
    </citation>
    <scope>NUCLEOTIDE SEQUENCE [LARGE SCALE GENOMIC DNA]</scope>
    <source>
        <strain evidence="1 2">A5</strain>
    </source>
</reference>
<organism evidence="1 2">
    <name type="scientific">Rhizophagus irregularis</name>
    <dbReference type="NCBI Taxonomy" id="588596"/>
    <lineage>
        <taxon>Eukaryota</taxon>
        <taxon>Fungi</taxon>
        <taxon>Fungi incertae sedis</taxon>
        <taxon>Mucoromycota</taxon>
        <taxon>Glomeromycotina</taxon>
        <taxon>Glomeromycetes</taxon>
        <taxon>Glomerales</taxon>
        <taxon>Glomeraceae</taxon>
        <taxon>Rhizophagus</taxon>
    </lineage>
</organism>
<name>A0A2N0QAY2_9GLOM</name>
<gene>
    <name evidence="1" type="ORF">RhiirA5_407281</name>
</gene>
<reference evidence="1 2" key="2">
    <citation type="submission" date="2017-09" db="EMBL/GenBank/DDBJ databases">
        <title>Extensive intraspecific genome diversity in a model arbuscular mycorrhizal fungus.</title>
        <authorList>
            <person name="Chen E.C."/>
            <person name="Morin E."/>
            <person name="Beaudet D."/>
            <person name="Noel J."/>
            <person name="Ndikumana S."/>
            <person name="Charron P."/>
            <person name="St-Onge C."/>
            <person name="Giorgi J."/>
            <person name="Grigoriev I.V."/>
            <person name="Roux C."/>
            <person name="Martin F.M."/>
            <person name="Corradi N."/>
        </authorList>
    </citation>
    <scope>NUCLEOTIDE SEQUENCE [LARGE SCALE GENOMIC DNA]</scope>
    <source>
        <strain evidence="1 2">A5</strain>
    </source>
</reference>
<dbReference type="VEuPathDB" id="FungiDB:RhiirA1_460814"/>
<dbReference type="EMBL" id="LLXJ01000055">
    <property type="protein sequence ID" value="PKC16230.1"/>
    <property type="molecule type" value="Genomic_DNA"/>
</dbReference>